<evidence type="ECO:0000256" key="3">
    <source>
        <dbReference type="ARBA" id="ARBA00022692"/>
    </source>
</evidence>
<evidence type="ECO:0000256" key="1">
    <source>
        <dbReference type="ARBA" id="ARBA00004141"/>
    </source>
</evidence>
<dbReference type="HOGENOM" id="CLU_166320_0_0_1"/>
<keyword evidence="3 6" id="KW-0812">Transmembrane</keyword>
<dbReference type="InParanoid" id="A0A067MNZ8"/>
<accession>A0A067MNZ8</accession>
<dbReference type="InterPro" id="IPR007915">
    <property type="entry name" value="TMEM258/Ost5"/>
</dbReference>
<proteinExistence type="inferred from homology"/>
<dbReference type="EMBL" id="KL198023">
    <property type="protein sequence ID" value="KDQ17478.1"/>
    <property type="molecule type" value="Genomic_DNA"/>
</dbReference>
<comment type="subcellular location">
    <subcellularLocation>
        <location evidence="1 6">Membrane</location>
        <topology evidence="1 6">Multi-pass membrane protein</topology>
    </subcellularLocation>
</comment>
<comment type="function">
    <text evidence="6">Subunit of the oligosaccharyl transferase (OST) complex that catalyzes the initial transfer of a defined glycan (Glc(3)Man(9)GlcNAc(2) in eukaryotes) from the lipid carrier dolichol-pyrophosphate to an asparagine residue within an Asn-X-Ser/Thr consensus motif in nascent polypeptide chains, the first step in protein N-glycosylation. N-glycosylation occurs cotranslationally and the complex associates with the Sec61 complex at the channel-forming translocon complex that mediates protein translocation across the endoplasmic reticulum (ER). All subunits are required for a maximal enzyme activity.</text>
</comment>
<dbReference type="Pfam" id="PF05251">
    <property type="entry name" value="Ost5"/>
    <property type="match status" value="1"/>
</dbReference>
<feature type="transmembrane region" description="Helical" evidence="6">
    <location>
        <begin position="24"/>
        <end position="45"/>
    </location>
</feature>
<evidence type="ECO:0000256" key="2">
    <source>
        <dbReference type="ARBA" id="ARBA00009825"/>
    </source>
</evidence>
<dbReference type="OrthoDB" id="2503643at2759"/>
<gene>
    <name evidence="7" type="ORF">BOTBODRAFT_29654</name>
</gene>
<dbReference type="GO" id="GO:0008250">
    <property type="term" value="C:oligosaccharyltransferase complex"/>
    <property type="evidence" value="ECO:0007669"/>
    <property type="project" value="UniProtKB-UniRule"/>
</dbReference>
<keyword evidence="4 6" id="KW-1133">Transmembrane helix</keyword>
<dbReference type="AlphaFoldDB" id="A0A067MNZ8"/>
<comment type="similarity">
    <text evidence="2 6">Belongs to the OST5 family.</text>
</comment>
<evidence type="ECO:0000313" key="8">
    <source>
        <dbReference type="Proteomes" id="UP000027195"/>
    </source>
</evidence>
<evidence type="ECO:0000256" key="6">
    <source>
        <dbReference type="RuleBase" id="RU367008"/>
    </source>
</evidence>
<dbReference type="Proteomes" id="UP000027195">
    <property type="component" value="Unassembled WGS sequence"/>
</dbReference>
<keyword evidence="5 6" id="KW-0472">Membrane</keyword>
<name>A0A067MNZ8_BOTB1</name>
<dbReference type="GO" id="GO:0006487">
    <property type="term" value="P:protein N-linked glycosylation"/>
    <property type="evidence" value="ECO:0007669"/>
    <property type="project" value="UniProtKB-UniRule"/>
</dbReference>
<protein>
    <recommendedName>
        <fullName evidence="6">Dolichyl-diphosphooligosaccharide-protein glycosyltransferase subunit OST5</fullName>
    </recommendedName>
</protein>
<evidence type="ECO:0000313" key="7">
    <source>
        <dbReference type="EMBL" id="KDQ17478.1"/>
    </source>
</evidence>
<evidence type="ECO:0000256" key="4">
    <source>
        <dbReference type="ARBA" id="ARBA00022989"/>
    </source>
</evidence>
<sequence length="82" mass="8827">MATYEDIQALHASLPPFEPIVPVWLLPILAFTLLASAFLLTFYFTTLPKSTIPVRELSVASLASVLAGFGVVALFNSVGVYV</sequence>
<dbReference type="STRING" id="930990.A0A067MNZ8"/>
<comment type="subunit">
    <text evidence="6">Component of the oligosaccharyltransferase (OST) complex.</text>
</comment>
<keyword evidence="8" id="KW-1185">Reference proteome</keyword>
<feature type="transmembrane region" description="Helical" evidence="6">
    <location>
        <begin position="57"/>
        <end position="81"/>
    </location>
</feature>
<evidence type="ECO:0000256" key="5">
    <source>
        <dbReference type="ARBA" id="ARBA00023136"/>
    </source>
</evidence>
<reference evidence="8" key="1">
    <citation type="journal article" date="2014" name="Proc. Natl. Acad. Sci. U.S.A.">
        <title>Extensive sampling of basidiomycete genomes demonstrates inadequacy of the white-rot/brown-rot paradigm for wood decay fungi.</title>
        <authorList>
            <person name="Riley R."/>
            <person name="Salamov A.A."/>
            <person name="Brown D.W."/>
            <person name="Nagy L.G."/>
            <person name="Floudas D."/>
            <person name="Held B.W."/>
            <person name="Levasseur A."/>
            <person name="Lombard V."/>
            <person name="Morin E."/>
            <person name="Otillar R."/>
            <person name="Lindquist E.A."/>
            <person name="Sun H."/>
            <person name="LaButti K.M."/>
            <person name="Schmutz J."/>
            <person name="Jabbour D."/>
            <person name="Luo H."/>
            <person name="Baker S.E."/>
            <person name="Pisabarro A.G."/>
            <person name="Walton J.D."/>
            <person name="Blanchette R.A."/>
            <person name="Henrissat B."/>
            <person name="Martin F."/>
            <person name="Cullen D."/>
            <person name="Hibbett D.S."/>
            <person name="Grigoriev I.V."/>
        </authorList>
    </citation>
    <scope>NUCLEOTIDE SEQUENCE [LARGE SCALE GENOMIC DNA]</scope>
    <source>
        <strain evidence="8">FD-172 SS1</strain>
    </source>
</reference>
<organism evidence="7 8">
    <name type="scientific">Botryobasidium botryosum (strain FD-172 SS1)</name>
    <dbReference type="NCBI Taxonomy" id="930990"/>
    <lineage>
        <taxon>Eukaryota</taxon>
        <taxon>Fungi</taxon>
        <taxon>Dikarya</taxon>
        <taxon>Basidiomycota</taxon>
        <taxon>Agaricomycotina</taxon>
        <taxon>Agaricomycetes</taxon>
        <taxon>Cantharellales</taxon>
        <taxon>Botryobasidiaceae</taxon>
        <taxon>Botryobasidium</taxon>
    </lineage>
</organism>